<name>A0ACC2RHV4_9FUNG</name>
<protein>
    <submittedName>
        <fullName evidence="1">F-actin-capping protein subunit beta, variant 3</fullName>
    </submittedName>
</protein>
<accession>A0ACC2RHV4</accession>
<dbReference type="EMBL" id="QTSX02007208">
    <property type="protein sequence ID" value="KAJ9049687.1"/>
    <property type="molecule type" value="Genomic_DNA"/>
</dbReference>
<organism evidence="1 2">
    <name type="scientific">Entomophthora muscae</name>
    <dbReference type="NCBI Taxonomy" id="34485"/>
    <lineage>
        <taxon>Eukaryota</taxon>
        <taxon>Fungi</taxon>
        <taxon>Fungi incertae sedis</taxon>
        <taxon>Zoopagomycota</taxon>
        <taxon>Entomophthoromycotina</taxon>
        <taxon>Entomophthoromycetes</taxon>
        <taxon>Entomophthorales</taxon>
        <taxon>Entomophthoraceae</taxon>
        <taxon>Entomophthora</taxon>
    </lineage>
</organism>
<sequence>MTKWLYNPVECVVDLMRRLPPQNIETNLETLCDVLPECTEAFYEAIDKPLEIAKCPKTGKDYLLCDFNRDGDSFRSPWSNEFYPEIESDLIPSAALRTLEVAFNDAFEVYRKLYYEGGISSVYIWEQRKGFSGAILIKKVNDANKQVRGAWDSIHMFEANINSNAVHYKLSSTVMLYTITSNHSVGTLNLSGNIRRVFELETQVQQANEHIVHLGQLVEEQEGKIRNTLQEVYFQKTKDIVNDIRSLPSLQEAQQRDAFRSSLNSRIQGMKISDSAKGEEYSA</sequence>
<evidence type="ECO:0000313" key="1">
    <source>
        <dbReference type="EMBL" id="KAJ9049687.1"/>
    </source>
</evidence>
<reference evidence="1" key="1">
    <citation type="submission" date="2022-04" db="EMBL/GenBank/DDBJ databases">
        <title>Genome of the entomopathogenic fungus Entomophthora muscae.</title>
        <authorList>
            <person name="Elya C."/>
            <person name="Lovett B.R."/>
            <person name="Lee E."/>
            <person name="Macias A.M."/>
            <person name="Hajek A.E."/>
            <person name="De Bivort B.L."/>
            <person name="Kasson M.T."/>
            <person name="De Fine Licht H.H."/>
            <person name="Stajich J.E."/>
        </authorList>
    </citation>
    <scope>NUCLEOTIDE SEQUENCE</scope>
    <source>
        <strain evidence="1">Berkeley</strain>
    </source>
</reference>
<comment type="caution">
    <text evidence="1">The sequence shown here is derived from an EMBL/GenBank/DDBJ whole genome shotgun (WGS) entry which is preliminary data.</text>
</comment>
<proteinExistence type="predicted"/>
<dbReference type="Proteomes" id="UP001165960">
    <property type="component" value="Unassembled WGS sequence"/>
</dbReference>
<gene>
    <name evidence="1" type="primary">CAP2_2</name>
    <name evidence="1" type="ORF">DSO57_1021946</name>
</gene>
<keyword evidence="2" id="KW-1185">Reference proteome</keyword>
<evidence type="ECO:0000313" key="2">
    <source>
        <dbReference type="Proteomes" id="UP001165960"/>
    </source>
</evidence>